<evidence type="ECO:0000256" key="2">
    <source>
        <dbReference type="ARBA" id="ARBA00010971"/>
    </source>
</evidence>
<dbReference type="InterPro" id="IPR038596">
    <property type="entry name" value="Janus_sf"/>
</dbReference>
<dbReference type="FunFam" id="3.50.20.20:FF:000002">
    <property type="entry name" value="Sex-regulated protein janus-B"/>
    <property type="match status" value="1"/>
</dbReference>
<dbReference type="AlphaFoldDB" id="A0A6P7U256"/>
<dbReference type="Proteomes" id="UP000515154">
    <property type="component" value="Linkage group LG2"/>
</dbReference>
<organism evidence="6 7">
    <name type="scientific">Octopus sinensis</name>
    <name type="common">East Asian common octopus</name>
    <dbReference type="NCBI Taxonomy" id="2607531"/>
    <lineage>
        <taxon>Eukaryota</taxon>
        <taxon>Metazoa</taxon>
        <taxon>Spiralia</taxon>
        <taxon>Lophotrochozoa</taxon>
        <taxon>Mollusca</taxon>
        <taxon>Cephalopoda</taxon>
        <taxon>Coleoidea</taxon>
        <taxon>Octopodiformes</taxon>
        <taxon>Octopoda</taxon>
        <taxon>Incirrata</taxon>
        <taxon>Octopodidae</taxon>
        <taxon>Octopus</taxon>
    </lineage>
</organism>
<gene>
    <name evidence="7" type="primary">LOC115230258</name>
</gene>
<dbReference type="GO" id="GO:0101006">
    <property type="term" value="F:protein histidine phosphatase activity"/>
    <property type="evidence" value="ECO:0007669"/>
    <property type="project" value="TreeGrafter"/>
</dbReference>
<dbReference type="Gene3D" id="3.50.20.20">
    <property type="entry name" value="Janus/Ocnus"/>
    <property type="match status" value="1"/>
</dbReference>
<evidence type="ECO:0000256" key="1">
    <source>
        <dbReference type="ARBA" id="ARBA00002508"/>
    </source>
</evidence>
<dbReference type="Pfam" id="PF05005">
    <property type="entry name" value="Ocnus"/>
    <property type="match status" value="1"/>
</dbReference>
<dbReference type="RefSeq" id="XP_029656330.1">
    <property type="nucleotide sequence ID" value="XM_029800470.2"/>
</dbReference>
<evidence type="ECO:0000256" key="5">
    <source>
        <dbReference type="ARBA" id="ARBA00068496"/>
    </source>
</evidence>
<reference evidence="7" key="1">
    <citation type="submission" date="2025-08" db="UniProtKB">
        <authorList>
            <consortium name="RefSeq"/>
        </authorList>
    </citation>
    <scope>IDENTIFICATION</scope>
</reference>
<evidence type="ECO:0000313" key="6">
    <source>
        <dbReference type="Proteomes" id="UP000515154"/>
    </source>
</evidence>
<accession>A0A6P7U256</accession>
<comment type="function">
    <text evidence="1">JanA and janB regulate somatic sex differentiation.</text>
</comment>
<dbReference type="PANTHER" id="PTHR12258">
    <property type="entry name" value="JANUS-A/JANUS-B"/>
    <property type="match status" value="1"/>
</dbReference>
<dbReference type="SUPFAM" id="SSF143724">
    <property type="entry name" value="PHP14-like"/>
    <property type="match status" value="1"/>
</dbReference>
<evidence type="ECO:0000256" key="3">
    <source>
        <dbReference type="ARBA" id="ARBA00022782"/>
    </source>
</evidence>
<dbReference type="PANTHER" id="PTHR12258:SF5">
    <property type="entry name" value="BCDNA.GH02250-RELATED"/>
    <property type="match status" value="1"/>
</dbReference>
<dbReference type="InterPro" id="IPR007702">
    <property type="entry name" value="Janus"/>
</dbReference>
<proteinExistence type="inferred from homology"/>
<evidence type="ECO:0000313" key="7">
    <source>
        <dbReference type="RefSeq" id="XP_029656330.1"/>
    </source>
</evidence>
<name>A0A6P7U256_9MOLL</name>
<dbReference type="GO" id="GO:0005829">
    <property type="term" value="C:cytosol"/>
    <property type="evidence" value="ECO:0007669"/>
    <property type="project" value="TreeGrafter"/>
</dbReference>
<sequence length="134" mass="15224">MAVAAATIASAGAFKNPKLKAISDVDTDKNGRFKYILIKVHDPEKDREFKHIIRGYSRHEYHCDIYDDICPKIEKNNLDCECVGGGRIQIENSKKHIHIFGYSKGYGQADHSITAAILSRKYPEHKVKWSNDGY</sequence>
<dbReference type="GO" id="GO:0030154">
    <property type="term" value="P:cell differentiation"/>
    <property type="evidence" value="ECO:0007669"/>
    <property type="project" value="UniProtKB-KW"/>
</dbReference>
<comment type="similarity">
    <text evidence="2">Belongs to the janus family.</text>
</comment>
<dbReference type="KEGG" id="osn:115230258"/>
<evidence type="ECO:0000256" key="4">
    <source>
        <dbReference type="ARBA" id="ARBA00022928"/>
    </source>
</evidence>
<keyword evidence="3" id="KW-0221">Differentiation</keyword>
<keyword evidence="4" id="KW-0726">Sexual differentiation</keyword>
<protein>
    <recommendedName>
        <fullName evidence="5">Sex-regulated protein janus-B</fullName>
    </recommendedName>
</protein>
<dbReference type="GO" id="GO:0007548">
    <property type="term" value="P:sex differentiation"/>
    <property type="evidence" value="ECO:0007669"/>
    <property type="project" value="UniProtKB-KW"/>
</dbReference>
<keyword evidence="6" id="KW-1185">Reference proteome</keyword>